<protein>
    <submittedName>
        <fullName evidence="2">Uncharacterized protein</fullName>
    </submittedName>
</protein>
<proteinExistence type="predicted"/>
<keyword evidence="3" id="KW-1185">Reference proteome</keyword>
<gene>
    <name evidence="2" type="ORF">CPB83DRAFT_59387</name>
</gene>
<comment type="caution">
    <text evidence="2">The sequence shown here is derived from an EMBL/GenBank/DDBJ whole genome shotgun (WGS) entry which is preliminary data.</text>
</comment>
<name>A0A9P6JJM8_9AGAR</name>
<dbReference type="AlphaFoldDB" id="A0A9P6JJM8"/>
<evidence type="ECO:0000256" key="1">
    <source>
        <dbReference type="SAM" id="SignalP"/>
    </source>
</evidence>
<organism evidence="2 3">
    <name type="scientific">Crepidotus variabilis</name>
    <dbReference type="NCBI Taxonomy" id="179855"/>
    <lineage>
        <taxon>Eukaryota</taxon>
        <taxon>Fungi</taxon>
        <taxon>Dikarya</taxon>
        <taxon>Basidiomycota</taxon>
        <taxon>Agaricomycotina</taxon>
        <taxon>Agaricomycetes</taxon>
        <taxon>Agaricomycetidae</taxon>
        <taxon>Agaricales</taxon>
        <taxon>Agaricineae</taxon>
        <taxon>Crepidotaceae</taxon>
        <taxon>Crepidotus</taxon>
    </lineage>
</organism>
<reference evidence="2" key="1">
    <citation type="submission" date="2020-11" db="EMBL/GenBank/DDBJ databases">
        <authorList>
            <consortium name="DOE Joint Genome Institute"/>
            <person name="Ahrendt S."/>
            <person name="Riley R."/>
            <person name="Andreopoulos W."/>
            <person name="Labutti K."/>
            <person name="Pangilinan J."/>
            <person name="Ruiz-Duenas F.J."/>
            <person name="Barrasa J.M."/>
            <person name="Sanchez-Garcia M."/>
            <person name="Camarero S."/>
            <person name="Miyauchi S."/>
            <person name="Serrano A."/>
            <person name="Linde D."/>
            <person name="Babiker R."/>
            <person name="Drula E."/>
            <person name="Ayuso-Fernandez I."/>
            <person name="Pacheco R."/>
            <person name="Padilla G."/>
            <person name="Ferreira P."/>
            <person name="Barriuso J."/>
            <person name="Kellner H."/>
            <person name="Castanera R."/>
            <person name="Alfaro M."/>
            <person name="Ramirez L."/>
            <person name="Pisabarro A.G."/>
            <person name="Kuo A."/>
            <person name="Tritt A."/>
            <person name="Lipzen A."/>
            <person name="He G."/>
            <person name="Yan M."/>
            <person name="Ng V."/>
            <person name="Cullen D."/>
            <person name="Martin F."/>
            <person name="Rosso M.-N."/>
            <person name="Henrissat B."/>
            <person name="Hibbett D."/>
            <person name="Martinez A.T."/>
            <person name="Grigoriev I.V."/>
        </authorList>
    </citation>
    <scope>NUCLEOTIDE SEQUENCE</scope>
    <source>
        <strain evidence="2">CBS 506.95</strain>
    </source>
</reference>
<feature type="chain" id="PRO_5040506623" evidence="1">
    <location>
        <begin position="20"/>
        <end position="148"/>
    </location>
</feature>
<keyword evidence="1" id="KW-0732">Signal</keyword>
<evidence type="ECO:0000313" key="3">
    <source>
        <dbReference type="Proteomes" id="UP000807306"/>
    </source>
</evidence>
<dbReference type="OrthoDB" id="2863512at2759"/>
<evidence type="ECO:0000313" key="2">
    <source>
        <dbReference type="EMBL" id="KAF9523173.1"/>
    </source>
</evidence>
<feature type="signal peptide" evidence="1">
    <location>
        <begin position="1"/>
        <end position="19"/>
    </location>
</feature>
<dbReference type="Proteomes" id="UP000807306">
    <property type="component" value="Unassembled WGS sequence"/>
</dbReference>
<sequence length="148" mass="16280">MRFSAITAVVLSVVSAVVASPIAGEEKSNSTLIERGNGSEIIYLVTCNGEAHANRAAYYSNWQDSQTYGAHAPNSISASNNGFTGVTAPNWVWYYFSDTGFRVRVENYDPGWYNVAGVAASSFGVEFTCRMDNGRQLYNDCFSNYYCQ</sequence>
<dbReference type="EMBL" id="MU157923">
    <property type="protein sequence ID" value="KAF9523173.1"/>
    <property type="molecule type" value="Genomic_DNA"/>
</dbReference>
<accession>A0A9P6JJM8</accession>